<organism evidence="1 2">
    <name type="scientific">Rhododendron molle</name>
    <name type="common">Chinese azalea</name>
    <name type="synonym">Azalea mollis</name>
    <dbReference type="NCBI Taxonomy" id="49168"/>
    <lineage>
        <taxon>Eukaryota</taxon>
        <taxon>Viridiplantae</taxon>
        <taxon>Streptophyta</taxon>
        <taxon>Embryophyta</taxon>
        <taxon>Tracheophyta</taxon>
        <taxon>Spermatophyta</taxon>
        <taxon>Magnoliopsida</taxon>
        <taxon>eudicotyledons</taxon>
        <taxon>Gunneridae</taxon>
        <taxon>Pentapetalae</taxon>
        <taxon>asterids</taxon>
        <taxon>Ericales</taxon>
        <taxon>Ericaceae</taxon>
        <taxon>Ericoideae</taxon>
        <taxon>Rhodoreae</taxon>
        <taxon>Rhododendron</taxon>
    </lineage>
</organism>
<comment type="caution">
    <text evidence="1">The sequence shown here is derived from an EMBL/GenBank/DDBJ whole genome shotgun (WGS) entry which is preliminary data.</text>
</comment>
<name>A0ACC0NL77_RHOML</name>
<evidence type="ECO:0000313" key="1">
    <source>
        <dbReference type="EMBL" id="KAI8553626.1"/>
    </source>
</evidence>
<keyword evidence="2" id="KW-1185">Reference proteome</keyword>
<protein>
    <submittedName>
        <fullName evidence="1">Uncharacterized protein</fullName>
    </submittedName>
</protein>
<dbReference type="EMBL" id="CM046392">
    <property type="protein sequence ID" value="KAI8553626.1"/>
    <property type="molecule type" value="Genomic_DNA"/>
</dbReference>
<reference evidence="1" key="1">
    <citation type="submission" date="2022-02" db="EMBL/GenBank/DDBJ databases">
        <title>Plant Genome Project.</title>
        <authorList>
            <person name="Zhang R.-G."/>
        </authorList>
    </citation>
    <scope>NUCLEOTIDE SEQUENCE</scope>
    <source>
        <strain evidence="1">AT1</strain>
    </source>
</reference>
<sequence length="432" mass="48014">MDEPTVICLDQSFDDSSHKSQHTLVGKILSSYALNKRGVSNVVSKAWRTKEEFSVTAWGENIFVFSFKSEEDLCKIISLGPWSIMGHLVILRKWDAQKTIEELDFSHSPFWVQIKGLPLGYLNVKSGMKIAEALGEIISVEDPDGRGKVAKFVRVRVWIDITKPLKKGFFLRRNGEEDLWIKFQYERLSDFCYRCGRVGHTLNDCPEQRSSNHAANHFDSSLRAETSWLDTIQYGDKQLEKLFYPHTWKIQASGGEKEGCVEEEGGACEDAGSVIGKGTNSTLGSCEEAEHVEAGQVSMQGEGSSTGKTKPNSCLSGELALCKNPSYQGNLNLGVVSKIPFGPLPSLNVERPTSSGLQYFVEEPISPYDSERSISENGADMAILLPDSPKPIPINSDVGLSSIFNRLNLKRKFSDVERDAELTTDCPSLDWK</sequence>
<proteinExistence type="predicted"/>
<accession>A0ACC0NL77</accession>
<dbReference type="Proteomes" id="UP001062846">
    <property type="component" value="Chromosome 5"/>
</dbReference>
<gene>
    <name evidence="1" type="ORF">RHMOL_Rhmol05G0030700</name>
</gene>
<evidence type="ECO:0000313" key="2">
    <source>
        <dbReference type="Proteomes" id="UP001062846"/>
    </source>
</evidence>